<dbReference type="Pfam" id="PF00144">
    <property type="entry name" value="Beta-lactamase"/>
    <property type="match status" value="1"/>
</dbReference>
<keyword evidence="4" id="KW-1185">Reference proteome</keyword>
<evidence type="ECO:0000313" key="4">
    <source>
        <dbReference type="Proteomes" id="UP001500630"/>
    </source>
</evidence>
<reference evidence="4" key="1">
    <citation type="journal article" date="2019" name="Int. J. Syst. Evol. Microbiol.">
        <title>The Global Catalogue of Microorganisms (GCM) 10K type strain sequencing project: providing services to taxonomists for standard genome sequencing and annotation.</title>
        <authorList>
            <consortium name="The Broad Institute Genomics Platform"/>
            <consortium name="The Broad Institute Genome Sequencing Center for Infectious Disease"/>
            <person name="Wu L."/>
            <person name="Ma J."/>
        </authorList>
    </citation>
    <scope>NUCLEOTIDE SEQUENCE [LARGE SCALE GENOMIC DNA]</scope>
    <source>
        <strain evidence="4">JCM 17326</strain>
    </source>
</reference>
<evidence type="ECO:0000256" key="1">
    <source>
        <dbReference type="SAM" id="SignalP"/>
    </source>
</evidence>
<gene>
    <name evidence="3" type="ORF">GCM10022419_119590</name>
</gene>
<sequence>MPSLMTLRTLATAVTLVAATPLTVAPASAETRPVVQTVLDETVAAGIPGMVAEVRDSGRRTFAAAGVADTQSGRRRMPQERFRVGSITKAFTATLVLQLAAERKLSLDDTVQTWLPGLVTGNGNDGSKITIRQLLNQTSGLYNMYLDEKMLDKYSGPGFLEHRFDHVNPEELIAVAMAYPPYFAPGTAFRYSNANYDLAGMIIEKATGTTYAEQLAGRIARPLGLSGTYLPGKETRIRGPHPRHYSTLWSADPDAKTYDVTEQNASYAWAAGGVVSTTGDLSRFLTALHDGTLLPPAQQKEIWNTTISTEGSAWIPGTRYGMGTWQQQLSCGQTVWGMGGAINGSYTYAMGSRDGKHTIVTNMNGDWNNPIAALTKAVETEFCPTATR</sequence>
<dbReference type="Proteomes" id="UP001500630">
    <property type="component" value="Unassembled WGS sequence"/>
</dbReference>
<feature type="domain" description="Beta-lactamase-related" evidence="2">
    <location>
        <begin position="38"/>
        <end position="370"/>
    </location>
</feature>
<dbReference type="InterPro" id="IPR050491">
    <property type="entry name" value="AmpC-like"/>
</dbReference>
<accession>A0ABP6ZNR5</accession>
<dbReference type="PANTHER" id="PTHR46825:SF7">
    <property type="entry name" value="D-ALANYL-D-ALANINE CARBOXYPEPTIDASE"/>
    <property type="match status" value="1"/>
</dbReference>
<keyword evidence="1" id="KW-0732">Signal</keyword>
<feature type="chain" id="PRO_5045437651" evidence="1">
    <location>
        <begin position="30"/>
        <end position="388"/>
    </location>
</feature>
<keyword evidence="3" id="KW-0378">Hydrolase</keyword>
<evidence type="ECO:0000259" key="2">
    <source>
        <dbReference type="Pfam" id="PF00144"/>
    </source>
</evidence>
<dbReference type="GO" id="GO:0016787">
    <property type="term" value="F:hydrolase activity"/>
    <property type="evidence" value="ECO:0007669"/>
    <property type="project" value="UniProtKB-KW"/>
</dbReference>
<feature type="signal peptide" evidence="1">
    <location>
        <begin position="1"/>
        <end position="29"/>
    </location>
</feature>
<organism evidence="3 4">
    <name type="scientific">Nonomuraea rosea</name>
    <dbReference type="NCBI Taxonomy" id="638574"/>
    <lineage>
        <taxon>Bacteria</taxon>
        <taxon>Bacillati</taxon>
        <taxon>Actinomycetota</taxon>
        <taxon>Actinomycetes</taxon>
        <taxon>Streptosporangiales</taxon>
        <taxon>Streptosporangiaceae</taxon>
        <taxon>Nonomuraea</taxon>
    </lineage>
</organism>
<dbReference type="Gene3D" id="3.40.710.10">
    <property type="entry name" value="DD-peptidase/beta-lactamase superfamily"/>
    <property type="match status" value="1"/>
</dbReference>
<proteinExistence type="predicted"/>
<comment type="caution">
    <text evidence="3">The sequence shown here is derived from an EMBL/GenBank/DDBJ whole genome shotgun (WGS) entry which is preliminary data.</text>
</comment>
<dbReference type="PANTHER" id="PTHR46825">
    <property type="entry name" value="D-ALANYL-D-ALANINE-CARBOXYPEPTIDASE/ENDOPEPTIDASE AMPH"/>
    <property type="match status" value="1"/>
</dbReference>
<dbReference type="InterPro" id="IPR001466">
    <property type="entry name" value="Beta-lactam-related"/>
</dbReference>
<name>A0ABP6ZNR5_9ACTN</name>
<dbReference type="InterPro" id="IPR012338">
    <property type="entry name" value="Beta-lactam/transpept-like"/>
</dbReference>
<dbReference type="EMBL" id="BAABDQ010000051">
    <property type="protein sequence ID" value="GAA3614489.1"/>
    <property type="molecule type" value="Genomic_DNA"/>
</dbReference>
<protein>
    <submittedName>
        <fullName evidence="3">Serine hydrolase domain-containing protein</fullName>
    </submittedName>
</protein>
<evidence type="ECO:0000313" key="3">
    <source>
        <dbReference type="EMBL" id="GAA3614489.1"/>
    </source>
</evidence>
<dbReference type="RefSeq" id="WP_345576779.1">
    <property type="nucleotide sequence ID" value="NZ_BAABDQ010000051.1"/>
</dbReference>
<dbReference type="SUPFAM" id="SSF56601">
    <property type="entry name" value="beta-lactamase/transpeptidase-like"/>
    <property type="match status" value="1"/>
</dbReference>